<organism evidence="2 5">
    <name type="scientific">Phascolarctos cinereus</name>
    <name type="common">Koala</name>
    <dbReference type="NCBI Taxonomy" id="38626"/>
    <lineage>
        <taxon>Eukaryota</taxon>
        <taxon>Metazoa</taxon>
        <taxon>Chordata</taxon>
        <taxon>Craniata</taxon>
        <taxon>Vertebrata</taxon>
        <taxon>Euteleostomi</taxon>
        <taxon>Mammalia</taxon>
        <taxon>Metatheria</taxon>
        <taxon>Diprotodontia</taxon>
        <taxon>Phascolarctidae</taxon>
        <taxon>Phascolarctos</taxon>
    </lineage>
</organism>
<reference evidence="3 4" key="1">
    <citation type="submission" date="2025-04" db="UniProtKB">
        <authorList>
            <consortium name="RefSeq"/>
        </authorList>
    </citation>
    <scope>IDENTIFICATION</scope>
    <source>
        <tissue evidence="3 4">Spleen</tissue>
    </source>
</reference>
<feature type="compositionally biased region" description="Polar residues" evidence="1">
    <location>
        <begin position="149"/>
        <end position="168"/>
    </location>
</feature>
<dbReference type="RefSeq" id="XP_020837949.1">
    <property type="nucleotide sequence ID" value="XM_020982290.1"/>
</dbReference>
<dbReference type="RefSeq" id="XP_020837951.1">
    <property type="nucleotide sequence ID" value="XM_020982292.1"/>
</dbReference>
<sequence>MIGSNDGRCPRRNLSEAFLAPPTVRLMGPDQEPTELGACVARAVQAASAAQTAVGTDWGRGQRKASTRALLPGNSGGQPGGEIQPSGQGFPCLWTAVPLDCEALANTPAATFWLKNNYSDPVAPQPLSLQGDCQPLICSSRVCPKHPRSSPQGKVLSQRSGCGVNPTQKRPPAHTSRLKGRWVSEQSSVTQKSESGKVLGHQGALQAGRPDFPKHLKPR</sequence>
<feature type="region of interest" description="Disordered" evidence="1">
    <location>
        <begin position="144"/>
        <end position="219"/>
    </location>
</feature>
<dbReference type="RefSeq" id="XP_020837950.1">
    <property type="nucleotide sequence ID" value="XM_020982291.1"/>
</dbReference>
<dbReference type="Proteomes" id="UP000515140">
    <property type="component" value="Unplaced"/>
</dbReference>
<accession>A0A6P5JY70</accession>
<feature type="region of interest" description="Disordered" evidence="1">
    <location>
        <begin position="54"/>
        <end position="85"/>
    </location>
</feature>
<keyword evidence="2" id="KW-1185">Reference proteome</keyword>
<proteinExistence type="predicted"/>
<evidence type="ECO:0000313" key="3">
    <source>
        <dbReference type="RefSeq" id="XP_020837949.1"/>
    </source>
</evidence>
<dbReference type="AlphaFoldDB" id="A0A6P5JY70"/>
<name>A0A6P5JY70_PHACI</name>
<dbReference type="KEGG" id="pcw:110205599"/>
<evidence type="ECO:0000313" key="4">
    <source>
        <dbReference type="RefSeq" id="XP_020837950.1"/>
    </source>
</evidence>
<evidence type="ECO:0000313" key="5">
    <source>
        <dbReference type="RefSeq" id="XP_020837951.1"/>
    </source>
</evidence>
<evidence type="ECO:0000256" key="1">
    <source>
        <dbReference type="SAM" id="MobiDB-lite"/>
    </source>
</evidence>
<evidence type="ECO:0000313" key="2">
    <source>
        <dbReference type="Proteomes" id="UP000515140"/>
    </source>
</evidence>
<gene>
    <name evidence="3 4 5" type="primary">LOC110205599</name>
</gene>
<protein>
    <submittedName>
        <fullName evidence="3 4">Uncharacterized protein LOC110205599 isoform X1</fullName>
    </submittedName>
</protein>
<dbReference type="GeneID" id="110205599"/>
<feature type="compositionally biased region" description="Polar residues" evidence="1">
    <location>
        <begin position="184"/>
        <end position="193"/>
    </location>
</feature>